<sequence>MTKNKTCKGRKILNRTTATIDPHCLEDRVVVAKLVANPLNLGNIQVYAPTSDSEDVEIEKFYEEIEKAKGYLKSQDIIIVMGDINANVGDERVEDVVGPSGIGTVNERGRGLTEWCPVNDFTITNTWYQNYLGDSGLGRAPKIEIETN</sequence>
<gene>
    <name evidence="1" type="ORF">PoB_006436000</name>
</gene>
<dbReference type="InterPro" id="IPR027124">
    <property type="entry name" value="Swc5/CFDP1/2"/>
</dbReference>
<dbReference type="Gene3D" id="3.60.10.10">
    <property type="entry name" value="Endonuclease/exonuclease/phosphatase"/>
    <property type="match status" value="1"/>
</dbReference>
<dbReference type="AlphaFoldDB" id="A0AAV4D167"/>
<protein>
    <submittedName>
        <fullName evidence="1">Craniofacial development protein 2-like protein</fullName>
    </submittedName>
</protein>
<dbReference type="EMBL" id="BLXT01007308">
    <property type="protein sequence ID" value="GFO37855.1"/>
    <property type="molecule type" value="Genomic_DNA"/>
</dbReference>
<organism evidence="1 2">
    <name type="scientific">Plakobranchus ocellatus</name>
    <dbReference type="NCBI Taxonomy" id="259542"/>
    <lineage>
        <taxon>Eukaryota</taxon>
        <taxon>Metazoa</taxon>
        <taxon>Spiralia</taxon>
        <taxon>Lophotrochozoa</taxon>
        <taxon>Mollusca</taxon>
        <taxon>Gastropoda</taxon>
        <taxon>Heterobranchia</taxon>
        <taxon>Euthyneura</taxon>
        <taxon>Panpulmonata</taxon>
        <taxon>Sacoglossa</taxon>
        <taxon>Placobranchoidea</taxon>
        <taxon>Plakobranchidae</taxon>
        <taxon>Plakobranchus</taxon>
    </lineage>
</organism>
<comment type="caution">
    <text evidence="1">The sequence shown here is derived from an EMBL/GenBank/DDBJ whole genome shotgun (WGS) entry which is preliminary data.</text>
</comment>
<dbReference type="PANTHER" id="PTHR23227">
    <property type="entry name" value="BUCENTAUR RELATED"/>
    <property type="match status" value="1"/>
</dbReference>
<dbReference type="InterPro" id="IPR036691">
    <property type="entry name" value="Endo/exonu/phosph_ase_sf"/>
</dbReference>
<name>A0AAV4D167_9GAST</name>
<dbReference type="PANTHER" id="PTHR23227:SF67">
    <property type="entry name" value="CRANIOFACIAL DEVELOPMENT PROTEIN 2-LIKE"/>
    <property type="match status" value="1"/>
</dbReference>
<evidence type="ECO:0000313" key="1">
    <source>
        <dbReference type="EMBL" id="GFO37855.1"/>
    </source>
</evidence>
<evidence type="ECO:0000313" key="2">
    <source>
        <dbReference type="Proteomes" id="UP000735302"/>
    </source>
</evidence>
<proteinExistence type="predicted"/>
<dbReference type="Proteomes" id="UP000735302">
    <property type="component" value="Unassembled WGS sequence"/>
</dbReference>
<accession>A0AAV4D167</accession>
<dbReference type="SUPFAM" id="SSF56219">
    <property type="entry name" value="DNase I-like"/>
    <property type="match status" value="1"/>
</dbReference>
<reference evidence="1 2" key="1">
    <citation type="journal article" date="2021" name="Elife">
        <title>Chloroplast acquisition without the gene transfer in kleptoplastic sea slugs, Plakobranchus ocellatus.</title>
        <authorList>
            <person name="Maeda T."/>
            <person name="Takahashi S."/>
            <person name="Yoshida T."/>
            <person name="Shimamura S."/>
            <person name="Takaki Y."/>
            <person name="Nagai Y."/>
            <person name="Toyoda A."/>
            <person name="Suzuki Y."/>
            <person name="Arimoto A."/>
            <person name="Ishii H."/>
            <person name="Satoh N."/>
            <person name="Nishiyama T."/>
            <person name="Hasebe M."/>
            <person name="Maruyama T."/>
            <person name="Minagawa J."/>
            <person name="Obokata J."/>
            <person name="Shigenobu S."/>
        </authorList>
    </citation>
    <scope>NUCLEOTIDE SEQUENCE [LARGE SCALE GENOMIC DNA]</scope>
</reference>
<keyword evidence="2" id="KW-1185">Reference proteome</keyword>